<dbReference type="Pfam" id="PF04471">
    <property type="entry name" value="Mrr_cat"/>
    <property type="match status" value="1"/>
</dbReference>
<keyword evidence="4" id="KW-1185">Reference proteome</keyword>
<keyword evidence="3" id="KW-0378">Hydrolase</keyword>
<dbReference type="PANTHER" id="PTHR30015">
    <property type="entry name" value="MRR RESTRICTION SYSTEM PROTEIN"/>
    <property type="match status" value="1"/>
</dbReference>
<dbReference type="InterPro" id="IPR052906">
    <property type="entry name" value="Type_IV_Methyl-Rstrct_Enzyme"/>
</dbReference>
<gene>
    <name evidence="3" type="ORF">KM295_05000</name>
</gene>
<evidence type="ECO:0000259" key="2">
    <source>
        <dbReference type="Pfam" id="PF04471"/>
    </source>
</evidence>
<evidence type="ECO:0000313" key="4">
    <source>
        <dbReference type="Proteomes" id="UP001139494"/>
    </source>
</evidence>
<feature type="transmembrane region" description="Helical" evidence="1">
    <location>
        <begin position="420"/>
        <end position="438"/>
    </location>
</feature>
<dbReference type="InterPro" id="IPR011856">
    <property type="entry name" value="tRNA_endonuc-like_dom_sf"/>
</dbReference>
<feature type="domain" description="Restriction endonuclease type IV Mrr" evidence="2">
    <location>
        <begin position="5"/>
        <end position="123"/>
    </location>
</feature>
<keyword evidence="1" id="KW-0472">Membrane</keyword>
<dbReference type="PANTHER" id="PTHR30015:SF7">
    <property type="entry name" value="TYPE IV METHYL-DIRECTED RESTRICTION ENZYME ECOKMRR"/>
    <property type="match status" value="1"/>
</dbReference>
<dbReference type="RefSeq" id="WP_256028804.1">
    <property type="nucleotide sequence ID" value="NZ_JAHLKM010000004.1"/>
</dbReference>
<dbReference type="Proteomes" id="UP001139494">
    <property type="component" value="Unassembled WGS sequence"/>
</dbReference>
<protein>
    <submittedName>
        <fullName evidence="3">Restriction endonuclease</fullName>
        <ecNumber evidence="3">3.1.21.-</ecNumber>
    </submittedName>
</protein>
<evidence type="ECO:0000256" key="1">
    <source>
        <dbReference type="SAM" id="Phobius"/>
    </source>
</evidence>
<dbReference type="GO" id="GO:0009307">
    <property type="term" value="P:DNA restriction-modification system"/>
    <property type="evidence" value="ECO:0007669"/>
    <property type="project" value="InterPro"/>
</dbReference>
<comment type="caution">
    <text evidence="3">The sequence shown here is derived from an EMBL/GenBank/DDBJ whole genome shotgun (WGS) entry which is preliminary data.</text>
</comment>
<dbReference type="InterPro" id="IPR011335">
    <property type="entry name" value="Restrct_endonuc-II-like"/>
</dbReference>
<dbReference type="Gene3D" id="3.40.1350.10">
    <property type="match status" value="1"/>
</dbReference>
<dbReference type="SUPFAM" id="SSF52980">
    <property type="entry name" value="Restriction endonuclease-like"/>
    <property type="match status" value="1"/>
</dbReference>
<organism evidence="3 4">
    <name type="scientific">Natronomonas aquatica</name>
    <dbReference type="NCBI Taxonomy" id="2841590"/>
    <lineage>
        <taxon>Archaea</taxon>
        <taxon>Methanobacteriati</taxon>
        <taxon>Methanobacteriota</taxon>
        <taxon>Stenosarchaea group</taxon>
        <taxon>Halobacteria</taxon>
        <taxon>Halobacteriales</taxon>
        <taxon>Natronomonadaceae</taxon>
        <taxon>Natronomonas</taxon>
    </lineage>
</organism>
<reference evidence="3" key="1">
    <citation type="journal article" date="2023" name="Front. Microbiol.">
        <title>Genomic-based phylogenetic and metabolic analyses of the genus Natronomonas, and description of Natronomonas aquatica sp. nov.</title>
        <authorList>
            <person name="Garcia-Roldan A."/>
            <person name="Duran-Viseras A."/>
            <person name="de la Haba R.R."/>
            <person name="Corral P."/>
            <person name="Sanchez-Porro C."/>
            <person name="Ventosa A."/>
        </authorList>
    </citation>
    <scope>NUCLEOTIDE SEQUENCE</scope>
    <source>
        <strain evidence="3">F2-12</strain>
    </source>
</reference>
<accession>A0A9R1D607</accession>
<dbReference type="EC" id="3.1.21.-" evidence="3"/>
<keyword evidence="1" id="KW-0812">Transmembrane</keyword>
<sequence>MTTLLDELSGYEFEDAVASLFRALGYDDVSVATRVADEGRDITMYDDGTAYVVECKHTDTVSRPVVQKLHSAVATYPHDGPRRGMVVTSGRFTGPAEAYAERLRENGDPHPIELIDGRALRELGEPVGMDLYNGRIEIVCEETLPVGEPEAVLAAVFEAVENAPATLPEPSVGVTYRPVVDVRAHTRATFETSVGVIHRIDRRDHLVVEADPSGPRVAPEGLSGIVDTDPIALSEARSRHGGEARRFGWTESDYREWARERLCDALETTVTYTGDNNVTYTRDCRPTPDDVSFRSVEPIYVPRVEVAVETGDYTHSYEYDAGGNRHATRNDAVRRCVHCGTDADADEEAYTYCENCGAIACESHTETERLTGEPVCTGCSVTESFFFAEKHFFDTENAETFRNRYEAMPFYRKALENPRLTAVLVLGVLVAVGLAIGLI</sequence>
<keyword evidence="3" id="KW-0540">Nuclease</keyword>
<keyword evidence="3" id="KW-0255">Endonuclease</keyword>
<keyword evidence="1" id="KW-1133">Transmembrane helix</keyword>
<name>A0A9R1D607_9EURY</name>
<proteinExistence type="predicted"/>
<dbReference type="GO" id="GO:0015666">
    <property type="term" value="F:restriction endodeoxyribonuclease activity"/>
    <property type="evidence" value="ECO:0007669"/>
    <property type="project" value="TreeGrafter"/>
</dbReference>
<dbReference type="AlphaFoldDB" id="A0A9R1D607"/>
<dbReference type="InterPro" id="IPR007560">
    <property type="entry name" value="Restrct_endonuc_IV_Mrr"/>
</dbReference>
<dbReference type="GO" id="GO:0003677">
    <property type="term" value="F:DNA binding"/>
    <property type="evidence" value="ECO:0007669"/>
    <property type="project" value="InterPro"/>
</dbReference>
<evidence type="ECO:0000313" key="3">
    <source>
        <dbReference type="EMBL" id="MCQ4332863.1"/>
    </source>
</evidence>
<dbReference type="EMBL" id="JAHLKM010000004">
    <property type="protein sequence ID" value="MCQ4332863.1"/>
    <property type="molecule type" value="Genomic_DNA"/>
</dbReference>